<dbReference type="PANTHER" id="PTHR43289">
    <property type="entry name" value="MITOGEN-ACTIVATED PROTEIN KINASE KINASE KINASE 20-RELATED"/>
    <property type="match status" value="1"/>
</dbReference>
<comment type="caution">
    <text evidence="9">The sequence shown here is derived from an EMBL/GenBank/DDBJ whole genome shotgun (WGS) entry which is preliminary data.</text>
</comment>
<gene>
    <name evidence="9" type="ORF">BSZ36_11105</name>
</gene>
<feature type="transmembrane region" description="Helical" evidence="7">
    <location>
        <begin position="429"/>
        <end position="450"/>
    </location>
</feature>
<dbReference type="InParanoid" id="A0A259U0H7"/>
<dbReference type="PROSITE" id="PS50011">
    <property type="entry name" value="PROTEIN_KINASE_DOM"/>
    <property type="match status" value="1"/>
</dbReference>
<dbReference type="Gene3D" id="3.30.200.20">
    <property type="entry name" value="Phosphorylase Kinase, domain 1"/>
    <property type="match status" value="1"/>
</dbReference>
<dbReference type="SMART" id="SM00220">
    <property type="entry name" value="S_TKc"/>
    <property type="match status" value="1"/>
</dbReference>
<proteinExistence type="predicted"/>
<evidence type="ECO:0000256" key="4">
    <source>
        <dbReference type="ARBA" id="ARBA00022840"/>
    </source>
</evidence>
<keyword evidence="2 5" id="KW-0547">Nucleotide-binding</keyword>
<keyword evidence="4 5" id="KW-0067">ATP-binding</keyword>
<evidence type="ECO:0000313" key="9">
    <source>
        <dbReference type="EMBL" id="OZC03481.1"/>
    </source>
</evidence>
<dbReference type="Gene3D" id="1.25.40.10">
    <property type="entry name" value="Tetratricopeptide repeat domain"/>
    <property type="match status" value="2"/>
</dbReference>
<accession>A0A259U0H7</accession>
<evidence type="ECO:0000259" key="8">
    <source>
        <dbReference type="PROSITE" id="PS50011"/>
    </source>
</evidence>
<evidence type="ECO:0000256" key="1">
    <source>
        <dbReference type="ARBA" id="ARBA00022679"/>
    </source>
</evidence>
<dbReference type="SUPFAM" id="SSF56112">
    <property type="entry name" value="Protein kinase-like (PK-like)"/>
    <property type="match status" value="1"/>
</dbReference>
<organism evidence="9 10">
    <name type="scientific">Rubricoccus marinus</name>
    <dbReference type="NCBI Taxonomy" id="716817"/>
    <lineage>
        <taxon>Bacteria</taxon>
        <taxon>Pseudomonadati</taxon>
        <taxon>Rhodothermota</taxon>
        <taxon>Rhodothermia</taxon>
        <taxon>Rhodothermales</taxon>
        <taxon>Rubricoccaceae</taxon>
        <taxon>Rubricoccus</taxon>
    </lineage>
</organism>
<feature type="domain" description="Protein kinase" evidence="8">
    <location>
        <begin position="98"/>
        <end position="404"/>
    </location>
</feature>
<dbReference type="InterPro" id="IPR000719">
    <property type="entry name" value="Prot_kinase_dom"/>
</dbReference>
<keyword evidence="7" id="KW-0472">Membrane</keyword>
<evidence type="ECO:0000256" key="5">
    <source>
        <dbReference type="PROSITE-ProRule" id="PRU10141"/>
    </source>
</evidence>
<dbReference type="EMBL" id="MQWB01000001">
    <property type="protein sequence ID" value="OZC03481.1"/>
    <property type="molecule type" value="Genomic_DNA"/>
</dbReference>
<dbReference type="PROSITE" id="PS00107">
    <property type="entry name" value="PROTEIN_KINASE_ATP"/>
    <property type="match status" value="1"/>
</dbReference>
<keyword evidence="7" id="KW-0812">Transmembrane</keyword>
<sequence>MDRGARVAPQRARGVTAADRHARATALFLDTADLAPAAREAVLGQETDPDVLASVRALLAGHDAPSGPLDEPAVTPLRQRPGAPLAEARVIGREVGPWRITGRLGQGGMGAVYLAERADGHYEREVALKLLAPDADLTSDWLALRLDAERRILARLEHPGIARLYDGGVTEDGLPYLAMERAHGLPITAFADARGLGVRERVALVAEVCDAVAYAHHRLVVHRDLKPSNILVASGEAGEDVQAPASGARGDPGGEDEKPGTQNPALGTARGTRVKLLDFGVASLLENGESDATQRRALTPAYAAPEQLRGETITTATDVYALGVVLYQLLTDQRPYGLSGTTASEAERIVCEALPMRPSDAAPEARRKAIRGDLDTIVMRALEKEPERRYDGAAALGADLRRHLAGLPVEARPATASYRFGRYVRRHKTLAAATLAVLLAVLGGAGLALWQAAEASRARDRAEERFAIAQEAAQAMLYDVHDAIAGLPGSTPARETIVERSLDYLDRLASGAGDDPRLRLDLAAAYFRIGNVQGNPTDNNLGRMDDAMASYRRGLALLPPLARVPDSLIVEALTTEARLHEKLGVVVAHAVSPEAAVPHLDRALAVYRRAFARASGDPDVTTYLATGHINRGDYAGHPYFPNLAQPDSAMVHYERARGLLESIPRDAETLFSLRMLGITFEREGTLLRDRGALDSAAGPTRRAIALRERIAARDDATSDARRDVGVSHEALGRLFLDAGNAPEAVRELQKAFDIYQSLYVADPESSNAQQTVAFGHLHLGRALAQAGRRADARRHLDSAVRLLSALAEREPGNARAESLVQEAREARAAVG</sequence>
<name>A0A259U0H7_9BACT</name>
<evidence type="ECO:0000256" key="6">
    <source>
        <dbReference type="SAM" id="MobiDB-lite"/>
    </source>
</evidence>
<dbReference type="InterPro" id="IPR011990">
    <property type="entry name" value="TPR-like_helical_dom_sf"/>
</dbReference>
<feature type="binding site" evidence="5">
    <location>
        <position position="129"/>
    </location>
    <ligand>
        <name>ATP</name>
        <dbReference type="ChEBI" id="CHEBI:30616"/>
    </ligand>
</feature>
<dbReference type="Proteomes" id="UP000216446">
    <property type="component" value="Unassembled WGS sequence"/>
</dbReference>
<reference evidence="9 10" key="1">
    <citation type="submission" date="2016-11" db="EMBL/GenBank/DDBJ databases">
        <title>Study of marine rhodopsin-containing bacteria.</title>
        <authorList>
            <person name="Yoshizawa S."/>
            <person name="Kumagai Y."/>
            <person name="Kogure K."/>
        </authorList>
    </citation>
    <scope>NUCLEOTIDE SEQUENCE [LARGE SCALE GENOMIC DNA]</scope>
    <source>
        <strain evidence="9 10">SG-29</strain>
    </source>
</reference>
<dbReference type="Pfam" id="PF00069">
    <property type="entry name" value="Pkinase"/>
    <property type="match status" value="1"/>
</dbReference>
<evidence type="ECO:0000313" key="10">
    <source>
        <dbReference type="Proteomes" id="UP000216446"/>
    </source>
</evidence>
<dbReference type="CDD" id="cd14014">
    <property type="entry name" value="STKc_PknB_like"/>
    <property type="match status" value="1"/>
</dbReference>
<dbReference type="GO" id="GO:0005524">
    <property type="term" value="F:ATP binding"/>
    <property type="evidence" value="ECO:0007669"/>
    <property type="project" value="UniProtKB-UniRule"/>
</dbReference>
<feature type="region of interest" description="Disordered" evidence="6">
    <location>
        <begin position="241"/>
        <end position="269"/>
    </location>
</feature>
<keyword evidence="10" id="KW-1185">Reference proteome</keyword>
<keyword evidence="3" id="KW-0418">Kinase</keyword>
<dbReference type="PROSITE" id="PS00108">
    <property type="entry name" value="PROTEIN_KINASE_ST"/>
    <property type="match status" value="1"/>
</dbReference>
<dbReference type="InterPro" id="IPR008271">
    <property type="entry name" value="Ser/Thr_kinase_AS"/>
</dbReference>
<keyword evidence="1" id="KW-0808">Transferase</keyword>
<dbReference type="Gene3D" id="1.10.510.10">
    <property type="entry name" value="Transferase(Phosphotransferase) domain 1"/>
    <property type="match status" value="1"/>
</dbReference>
<keyword evidence="7" id="KW-1133">Transmembrane helix</keyword>
<dbReference type="InterPro" id="IPR017441">
    <property type="entry name" value="Protein_kinase_ATP_BS"/>
</dbReference>
<dbReference type="AlphaFoldDB" id="A0A259U0H7"/>
<dbReference type="InterPro" id="IPR011009">
    <property type="entry name" value="Kinase-like_dom_sf"/>
</dbReference>
<evidence type="ECO:0000256" key="3">
    <source>
        <dbReference type="ARBA" id="ARBA00022777"/>
    </source>
</evidence>
<evidence type="ECO:0000256" key="2">
    <source>
        <dbReference type="ARBA" id="ARBA00022741"/>
    </source>
</evidence>
<dbReference type="PANTHER" id="PTHR43289:SF34">
    <property type="entry name" value="SERINE_THREONINE-PROTEIN KINASE YBDM-RELATED"/>
    <property type="match status" value="1"/>
</dbReference>
<dbReference type="SUPFAM" id="SSF48452">
    <property type="entry name" value="TPR-like"/>
    <property type="match status" value="1"/>
</dbReference>
<evidence type="ECO:0000256" key="7">
    <source>
        <dbReference type="SAM" id="Phobius"/>
    </source>
</evidence>
<dbReference type="GO" id="GO:0004674">
    <property type="term" value="F:protein serine/threonine kinase activity"/>
    <property type="evidence" value="ECO:0007669"/>
    <property type="project" value="TreeGrafter"/>
</dbReference>
<protein>
    <recommendedName>
        <fullName evidence="8">Protein kinase domain-containing protein</fullName>
    </recommendedName>
</protein>